<dbReference type="Proteomes" id="UP001525021">
    <property type="component" value="Unassembled WGS sequence"/>
</dbReference>
<feature type="transmembrane region" description="Helical" evidence="6">
    <location>
        <begin position="355"/>
        <end position="377"/>
    </location>
</feature>
<reference evidence="7 8" key="1">
    <citation type="submission" date="2022-08" db="EMBL/GenBank/DDBJ databases">
        <title>Lysinibacillus sequencing.</title>
        <authorList>
            <person name="Dunlap C."/>
        </authorList>
    </citation>
    <scope>NUCLEOTIDE SEQUENCE [LARGE SCALE GENOMIC DNA]</scope>
    <source>
        <strain evidence="7 8">PB211</strain>
    </source>
</reference>
<evidence type="ECO:0000256" key="2">
    <source>
        <dbReference type="ARBA" id="ARBA00005278"/>
    </source>
</evidence>
<feature type="transmembrane region" description="Helical" evidence="6">
    <location>
        <begin position="12"/>
        <end position="32"/>
    </location>
</feature>
<sequence>MWERVISYIPQWQVFMQGFLAFVIPFLIFKLFNGLILEKKNNGKIDMKEYTNQKEVDQPSSQETVASLTGDFIKDFERIKQELGHNWDAHFREFHIGNTHIRAAIVYLEGLADKGQIEEHILTSMMERFSDTSATALTENGNMQNLMKNNIPIGDVLEESTMQGIVSKVLIGYTALFVDGMPNALLLCTINGKTRNIEEPISEAVVRGPRVGFTERLSDNTALLRQQGENQQLSIIQMKVGKRVKKELVIAYMDEIVDPELVDEVKNRIQTIDLDNLLESGYIEQLIEDNFLSPFTQVQNTERPDRVYGALMEGRVAIILDGTPFALIVPVTINMLLQSPEDYYERWFASSLIRLLRYLAAAITLFGPSMYIAFVSFHQGLIPTKLALSMMSTREGVPFPALIEALIMEVAIEILREAGLRLPKPIGPTMGIVGGLVIGEAAVQAGIVSPIMVIVVALTAISSFAIPQYNAGITLRMLRFVAMFFAAIFGLYGVILFFLFLGSHLVKLKSFGVPYVSPTVPYRAGDWKDFMVRMPLMMMKRRPKLLQPKDSVRKGEIRGKENSSHDYQSKR</sequence>
<proteinExistence type="inferred from homology"/>
<comment type="caution">
    <text evidence="7">The sequence shown here is derived from an EMBL/GenBank/DDBJ whole genome shotgun (WGS) entry which is preliminary data.</text>
</comment>
<evidence type="ECO:0000313" key="7">
    <source>
        <dbReference type="EMBL" id="MCS1394804.1"/>
    </source>
</evidence>
<dbReference type="InterPro" id="IPR004995">
    <property type="entry name" value="Spore_Ger"/>
</dbReference>
<evidence type="ECO:0000256" key="3">
    <source>
        <dbReference type="ARBA" id="ARBA00023136"/>
    </source>
</evidence>
<comment type="similarity">
    <text evidence="2 4">Belongs to the GerABKA family.</text>
</comment>
<keyword evidence="3 4" id="KW-0472">Membrane</keyword>
<feature type="transmembrane region" description="Helical" evidence="6">
    <location>
        <begin position="397"/>
        <end position="415"/>
    </location>
</feature>
<dbReference type="PANTHER" id="PTHR22550:SF5">
    <property type="entry name" value="LEUCINE ZIPPER PROTEIN 4"/>
    <property type="match status" value="1"/>
</dbReference>
<comment type="subcellular location">
    <subcellularLocation>
        <location evidence="4">Cell membrane</location>
    </subcellularLocation>
    <subcellularLocation>
        <location evidence="1">Membrane</location>
        <topology evidence="1">Multi-pass membrane protein</topology>
    </subcellularLocation>
</comment>
<evidence type="ECO:0000256" key="4">
    <source>
        <dbReference type="PIRNR" id="PIRNR005690"/>
    </source>
</evidence>
<evidence type="ECO:0000313" key="8">
    <source>
        <dbReference type="Proteomes" id="UP001525021"/>
    </source>
</evidence>
<keyword evidence="6" id="KW-1133">Transmembrane helix</keyword>
<accession>A0ABT2DJ46</accession>
<protein>
    <submittedName>
        <fullName evidence="7">Spore germination protein</fullName>
    </submittedName>
</protein>
<feature type="compositionally biased region" description="Basic and acidic residues" evidence="5">
    <location>
        <begin position="550"/>
        <end position="571"/>
    </location>
</feature>
<evidence type="ECO:0000256" key="5">
    <source>
        <dbReference type="SAM" id="MobiDB-lite"/>
    </source>
</evidence>
<dbReference type="InterPro" id="IPR050768">
    <property type="entry name" value="UPF0353/GerABKA_families"/>
</dbReference>
<evidence type="ECO:0000256" key="6">
    <source>
        <dbReference type="SAM" id="Phobius"/>
    </source>
</evidence>
<dbReference type="Pfam" id="PF03323">
    <property type="entry name" value="GerA"/>
    <property type="match status" value="1"/>
</dbReference>
<evidence type="ECO:0000256" key="1">
    <source>
        <dbReference type="ARBA" id="ARBA00004141"/>
    </source>
</evidence>
<feature type="transmembrane region" description="Helical" evidence="6">
    <location>
        <begin position="436"/>
        <end position="466"/>
    </location>
</feature>
<keyword evidence="6" id="KW-0812">Transmembrane</keyword>
<name>A0ABT2DJ46_9BACI</name>
<dbReference type="PIRSF" id="PIRSF005690">
    <property type="entry name" value="GerBA"/>
    <property type="match status" value="1"/>
</dbReference>
<gene>
    <name evidence="7" type="ORF">NXZ79_01790</name>
</gene>
<dbReference type="EMBL" id="JANTOO010000002">
    <property type="protein sequence ID" value="MCS1394804.1"/>
    <property type="molecule type" value="Genomic_DNA"/>
</dbReference>
<dbReference type="PANTHER" id="PTHR22550">
    <property type="entry name" value="SPORE GERMINATION PROTEIN"/>
    <property type="match status" value="1"/>
</dbReference>
<keyword evidence="8" id="KW-1185">Reference proteome</keyword>
<feature type="region of interest" description="Disordered" evidence="5">
    <location>
        <begin position="547"/>
        <end position="571"/>
    </location>
</feature>
<feature type="transmembrane region" description="Helical" evidence="6">
    <location>
        <begin position="478"/>
        <end position="501"/>
    </location>
</feature>
<organism evidence="7 8">
    <name type="scientific">Lysinibacillus pinottii</name>
    <dbReference type="NCBI Taxonomy" id="2973932"/>
    <lineage>
        <taxon>Bacteria</taxon>
        <taxon>Bacillati</taxon>
        <taxon>Bacillota</taxon>
        <taxon>Bacilli</taxon>
        <taxon>Bacillales</taxon>
        <taxon>Bacillaceae</taxon>
        <taxon>Lysinibacillus</taxon>
    </lineage>
</organism>